<gene>
    <name evidence="2" type="ORF">ASPZODRAFT_58805</name>
</gene>
<keyword evidence="3" id="KW-1185">Reference proteome</keyword>
<dbReference type="AlphaFoldDB" id="A0A1L9SQZ4"/>
<evidence type="ECO:0008006" key="4">
    <source>
        <dbReference type="Google" id="ProtNLM"/>
    </source>
</evidence>
<organism evidence="2 3">
    <name type="scientific">Penicilliopsis zonata CBS 506.65</name>
    <dbReference type="NCBI Taxonomy" id="1073090"/>
    <lineage>
        <taxon>Eukaryota</taxon>
        <taxon>Fungi</taxon>
        <taxon>Dikarya</taxon>
        <taxon>Ascomycota</taxon>
        <taxon>Pezizomycotina</taxon>
        <taxon>Eurotiomycetes</taxon>
        <taxon>Eurotiomycetidae</taxon>
        <taxon>Eurotiales</taxon>
        <taxon>Aspergillaceae</taxon>
        <taxon>Penicilliopsis</taxon>
    </lineage>
</organism>
<proteinExistence type="inferred from homology"/>
<dbReference type="PANTHER" id="PTHR11215">
    <property type="entry name" value="METAL DEPENDENT HYDROLASE - RELATED"/>
    <property type="match status" value="1"/>
</dbReference>
<dbReference type="Proteomes" id="UP000184188">
    <property type="component" value="Unassembled WGS sequence"/>
</dbReference>
<dbReference type="PANTHER" id="PTHR11215:SF1">
    <property type="entry name" value="MYG1 EXONUCLEASE"/>
    <property type="match status" value="1"/>
</dbReference>
<evidence type="ECO:0000313" key="3">
    <source>
        <dbReference type="Proteomes" id="UP000184188"/>
    </source>
</evidence>
<evidence type="ECO:0000313" key="2">
    <source>
        <dbReference type="EMBL" id="OJJ49536.1"/>
    </source>
</evidence>
<reference evidence="3" key="1">
    <citation type="journal article" date="2017" name="Genome Biol.">
        <title>Comparative genomics reveals high biological diversity and specific adaptations in the industrially and medically important fungal genus Aspergillus.</title>
        <authorList>
            <person name="de Vries R.P."/>
            <person name="Riley R."/>
            <person name="Wiebenga A."/>
            <person name="Aguilar-Osorio G."/>
            <person name="Amillis S."/>
            <person name="Uchima C.A."/>
            <person name="Anderluh G."/>
            <person name="Asadollahi M."/>
            <person name="Askin M."/>
            <person name="Barry K."/>
            <person name="Battaglia E."/>
            <person name="Bayram O."/>
            <person name="Benocci T."/>
            <person name="Braus-Stromeyer S.A."/>
            <person name="Caldana C."/>
            <person name="Canovas D."/>
            <person name="Cerqueira G.C."/>
            <person name="Chen F."/>
            <person name="Chen W."/>
            <person name="Choi C."/>
            <person name="Clum A."/>
            <person name="Dos Santos R.A."/>
            <person name="Damasio A.R."/>
            <person name="Diallinas G."/>
            <person name="Emri T."/>
            <person name="Fekete E."/>
            <person name="Flipphi M."/>
            <person name="Freyberg S."/>
            <person name="Gallo A."/>
            <person name="Gournas C."/>
            <person name="Habgood R."/>
            <person name="Hainaut M."/>
            <person name="Harispe M.L."/>
            <person name="Henrissat B."/>
            <person name="Hilden K.S."/>
            <person name="Hope R."/>
            <person name="Hossain A."/>
            <person name="Karabika E."/>
            <person name="Karaffa L."/>
            <person name="Karanyi Z."/>
            <person name="Krasevec N."/>
            <person name="Kuo A."/>
            <person name="Kusch H."/>
            <person name="LaButti K."/>
            <person name="Lagendijk E.L."/>
            <person name="Lapidus A."/>
            <person name="Levasseur A."/>
            <person name="Lindquist E."/>
            <person name="Lipzen A."/>
            <person name="Logrieco A.F."/>
            <person name="MacCabe A."/>
            <person name="Maekelae M.R."/>
            <person name="Malavazi I."/>
            <person name="Melin P."/>
            <person name="Meyer V."/>
            <person name="Mielnichuk N."/>
            <person name="Miskei M."/>
            <person name="Molnar A.P."/>
            <person name="Mule G."/>
            <person name="Ngan C.Y."/>
            <person name="Orejas M."/>
            <person name="Orosz E."/>
            <person name="Ouedraogo J.P."/>
            <person name="Overkamp K.M."/>
            <person name="Park H.-S."/>
            <person name="Perrone G."/>
            <person name="Piumi F."/>
            <person name="Punt P.J."/>
            <person name="Ram A.F."/>
            <person name="Ramon A."/>
            <person name="Rauscher S."/>
            <person name="Record E."/>
            <person name="Riano-Pachon D.M."/>
            <person name="Robert V."/>
            <person name="Roehrig J."/>
            <person name="Ruller R."/>
            <person name="Salamov A."/>
            <person name="Salih N.S."/>
            <person name="Samson R.A."/>
            <person name="Sandor E."/>
            <person name="Sanguinetti M."/>
            <person name="Schuetze T."/>
            <person name="Sepcic K."/>
            <person name="Shelest E."/>
            <person name="Sherlock G."/>
            <person name="Sophianopoulou V."/>
            <person name="Squina F.M."/>
            <person name="Sun H."/>
            <person name="Susca A."/>
            <person name="Todd R.B."/>
            <person name="Tsang A."/>
            <person name="Unkles S.E."/>
            <person name="van de Wiele N."/>
            <person name="van Rossen-Uffink D."/>
            <person name="Oliveira J.V."/>
            <person name="Vesth T.C."/>
            <person name="Visser J."/>
            <person name="Yu J.-H."/>
            <person name="Zhou M."/>
            <person name="Andersen M.R."/>
            <person name="Archer D.B."/>
            <person name="Baker S.E."/>
            <person name="Benoit I."/>
            <person name="Brakhage A.A."/>
            <person name="Braus G.H."/>
            <person name="Fischer R."/>
            <person name="Frisvad J.C."/>
            <person name="Goldman G.H."/>
            <person name="Houbraken J."/>
            <person name="Oakley B."/>
            <person name="Pocsi I."/>
            <person name="Scazzocchio C."/>
            <person name="Seiboth B."/>
            <person name="vanKuyk P.A."/>
            <person name="Wortman J."/>
            <person name="Dyer P.S."/>
            <person name="Grigoriev I.V."/>
        </authorList>
    </citation>
    <scope>NUCLEOTIDE SEQUENCE [LARGE SCALE GENOMIC DNA]</scope>
    <source>
        <strain evidence="3">CBS 506.65</strain>
    </source>
</reference>
<dbReference type="Pfam" id="PF03690">
    <property type="entry name" value="MYG1_exonuc"/>
    <property type="match status" value="1"/>
</dbReference>
<dbReference type="STRING" id="1073090.A0A1L9SQZ4"/>
<dbReference type="GO" id="GO:0005737">
    <property type="term" value="C:cytoplasm"/>
    <property type="evidence" value="ECO:0007669"/>
    <property type="project" value="TreeGrafter"/>
</dbReference>
<dbReference type="RefSeq" id="XP_022584046.1">
    <property type="nucleotide sequence ID" value="XM_022728802.1"/>
</dbReference>
<dbReference type="VEuPathDB" id="FungiDB:ASPZODRAFT_58805"/>
<evidence type="ECO:0000256" key="1">
    <source>
        <dbReference type="ARBA" id="ARBA00010105"/>
    </source>
</evidence>
<dbReference type="EMBL" id="KV878337">
    <property type="protein sequence ID" value="OJJ49536.1"/>
    <property type="molecule type" value="Genomic_DNA"/>
</dbReference>
<protein>
    <recommendedName>
        <fullName evidence="4">Metal-dependent protein hydrolase</fullName>
    </recommendedName>
</protein>
<name>A0A1L9SQZ4_9EURO</name>
<comment type="similarity">
    <text evidence="1">Belongs to the MYG1 family.</text>
</comment>
<accession>A0A1L9SQZ4</accession>
<dbReference type="GeneID" id="34615266"/>
<dbReference type="OrthoDB" id="10265310at2759"/>
<sequence>MFRRLLKMAEESAAKKLKMSSPLIGTHNGHFHADEALAVYLLRLLPLYSSSQLVRTRDPAVLATCHTVVDVGGEYEAGSNRYDHHQRTFSTTFPGHETKLSSAGLVYMHFGRAIIAQHTSLPLDDPNVTLLYEKLYTDFIEAIDANDNGVSVYDPAALGAANLSKRFKDGGITIASVVGDMNHSDPTNPTGQPQDEDTLFAAASRFIGEVFLRKLHLASSNWLPARTTVGAAYQSRAEVHSSGRIIVLPQGGVPWKEHLYNFEMEASPAGSSEIDPLQKVYYVLYPESAAEGAKWRVQCVSLSEGSFESRKPLPETWRGVRDTDLDALMTTEAEQAGKSKIPEGAVFVHASGFIGGHKTKEGALAMAVRSLEL</sequence>
<dbReference type="GO" id="GO:0005634">
    <property type="term" value="C:nucleus"/>
    <property type="evidence" value="ECO:0007669"/>
    <property type="project" value="TreeGrafter"/>
</dbReference>
<dbReference type="InterPro" id="IPR003226">
    <property type="entry name" value="MYG1_exonuclease"/>
</dbReference>